<dbReference type="OrthoDB" id="306358at2"/>
<dbReference type="EMBL" id="CVLB01000001">
    <property type="protein sequence ID" value="CRF31851.1"/>
    <property type="molecule type" value="Genomic_DNA"/>
</dbReference>
<evidence type="ECO:0000256" key="1">
    <source>
        <dbReference type="PROSITE-ProRule" id="PRU00339"/>
    </source>
</evidence>
<keyword evidence="3" id="KW-1185">Reference proteome</keyword>
<proteinExistence type="predicted"/>
<evidence type="ECO:0000313" key="2">
    <source>
        <dbReference type="EMBL" id="CRF31851.1"/>
    </source>
</evidence>
<dbReference type="InterPro" id="IPR019734">
    <property type="entry name" value="TPR_rpt"/>
</dbReference>
<dbReference type="SUPFAM" id="SSF48452">
    <property type="entry name" value="TPR-like"/>
    <property type="match status" value="1"/>
</dbReference>
<reference evidence="3" key="1">
    <citation type="submission" date="2015-04" db="EMBL/GenBank/DDBJ databases">
        <authorList>
            <person name="Mushtaq Mamoona"/>
        </authorList>
    </citation>
    <scope>NUCLEOTIDE SEQUENCE [LARGE SCALE GENOMIC DNA]</scope>
    <source>
        <strain evidence="3">AN4859/03</strain>
    </source>
</reference>
<dbReference type="PROSITE" id="PS50005">
    <property type="entry name" value="TPR"/>
    <property type="match status" value="1"/>
</dbReference>
<keyword evidence="1" id="KW-0802">TPR repeat</keyword>
<name>A0A0G4K433_9SPIR</name>
<sequence>MFRVIVLIFINAFFLCGLYGEISNEANAVLKEIDNKNNEYHSGARLVRTSEAKDILNRVKNSNLSEEEKMHLSIECYTLWANVSIASGTFEEDYKTLSDIYNNLKKDKVFKKGSSDIYAAFANFANSFTSLAFFNKKYPYSVIVDMYTYSRLALLKDRNNIKAKQVYGMWQIATLGFYNNAAFYSVISSLNDTTNLPDYMVYRAYIYRSMAYMKVNETSKAFKELDEALKMYPKGFYGYLLKGSYDKGKDGFLSAEGADF</sequence>
<dbReference type="AlphaFoldDB" id="A0A0G4K433"/>
<dbReference type="RefSeq" id="WP_048593561.1">
    <property type="nucleotide sequence ID" value="NZ_CVLB01000001.1"/>
</dbReference>
<evidence type="ECO:0000313" key="3">
    <source>
        <dbReference type="Proteomes" id="UP000043763"/>
    </source>
</evidence>
<dbReference type="Proteomes" id="UP000043763">
    <property type="component" value="Unassembled WGS sequence"/>
</dbReference>
<gene>
    <name evidence="2" type="ORF">BRSU_0416</name>
</gene>
<organism evidence="2 3">
    <name type="scientific">Brachyspira suanatina</name>
    <dbReference type="NCBI Taxonomy" id="381802"/>
    <lineage>
        <taxon>Bacteria</taxon>
        <taxon>Pseudomonadati</taxon>
        <taxon>Spirochaetota</taxon>
        <taxon>Spirochaetia</taxon>
        <taxon>Brachyspirales</taxon>
        <taxon>Brachyspiraceae</taxon>
        <taxon>Brachyspira</taxon>
    </lineage>
</organism>
<feature type="repeat" description="TPR" evidence="1">
    <location>
        <begin position="202"/>
        <end position="235"/>
    </location>
</feature>
<protein>
    <submittedName>
        <fullName evidence="2">Uncharacterized protein</fullName>
    </submittedName>
</protein>
<dbReference type="InterPro" id="IPR011990">
    <property type="entry name" value="TPR-like_helical_dom_sf"/>
</dbReference>
<accession>A0A0G4K433</accession>